<dbReference type="InterPro" id="IPR043129">
    <property type="entry name" value="ATPase_NBD"/>
</dbReference>
<dbReference type="PANTHER" id="PTHR43095">
    <property type="entry name" value="SUGAR KINASE"/>
    <property type="match status" value="1"/>
</dbReference>
<comment type="similarity">
    <text evidence="1 4">Belongs to the FGGY kinase family.</text>
</comment>
<dbReference type="GO" id="GO:0005975">
    <property type="term" value="P:carbohydrate metabolic process"/>
    <property type="evidence" value="ECO:0007669"/>
    <property type="project" value="InterPro"/>
</dbReference>
<dbReference type="SUPFAM" id="SSF53067">
    <property type="entry name" value="Actin-like ATPase domain"/>
    <property type="match status" value="2"/>
</dbReference>
<dbReference type="InterPro" id="IPR000577">
    <property type="entry name" value="Carb_kinase_FGGY"/>
</dbReference>
<evidence type="ECO:0000256" key="1">
    <source>
        <dbReference type="ARBA" id="ARBA00009156"/>
    </source>
</evidence>
<evidence type="ECO:0000313" key="7">
    <source>
        <dbReference type="EMBL" id="HGC43933.1"/>
    </source>
</evidence>
<dbReference type="InterPro" id="IPR018484">
    <property type="entry name" value="FGGY_N"/>
</dbReference>
<dbReference type="GO" id="GO:0016773">
    <property type="term" value="F:phosphotransferase activity, alcohol group as acceptor"/>
    <property type="evidence" value="ECO:0007669"/>
    <property type="project" value="InterPro"/>
</dbReference>
<dbReference type="InterPro" id="IPR018483">
    <property type="entry name" value="Carb_kinase_FGGY_CS"/>
</dbReference>
<comment type="caution">
    <text evidence="7">The sequence shown here is derived from an EMBL/GenBank/DDBJ whole genome shotgun (WGS) entry which is preliminary data.</text>
</comment>
<dbReference type="InterPro" id="IPR018485">
    <property type="entry name" value="FGGY_C"/>
</dbReference>
<name>A0A8J4M7H7_9PROT</name>
<evidence type="ECO:0000259" key="6">
    <source>
        <dbReference type="Pfam" id="PF02782"/>
    </source>
</evidence>
<evidence type="ECO:0000256" key="4">
    <source>
        <dbReference type="RuleBase" id="RU003733"/>
    </source>
</evidence>
<dbReference type="PIRSF" id="PIRSF000538">
    <property type="entry name" value="GlpK"/>
    <property type="match status" value="1"/>
</dbReference>
<evidence type="ECO:0000259" key="5">
    <source>
        <dbReference type="Pfam" id="PF00370"/>
    </source>
</evidence>
<evidence type="ECO:0000256" key="3">
    <source>
        <dbReference type="ARBA" id="ARBA00022777"/>
    </source>
</evidence>
<dbReference type="GO" id="GO:0016301">
    <property type="term" value="F:kinase activity"/>
    <property type="evidence" value="ECO:0007669"/>
    <property type="project" value="UniProtKB-KW"/>
</dbReference>
<accession>A0A8J4M7H7</accession>
<organism evidence="7">
    <name type="scientific">Acidicaldus sp</name>
    <dbReference type="NCBI Taxonomy" id="1872105"/>
    <lineage>
        <taxon>Bacteria</taxon>
        <taxon>Pseudomonadati</taxon>
        <taxon>Pseudomonadota</taxon>
        <taxon>Alphaproteobacteria</taxon>
        <taxon>Acetobacterales</taxon>
        <taxon>Acetobacteraceae</taxon>
        <taxon>Acidicaldus</taxon>
    </lineage>
</organism>
<gene>
    <name evidence="7" type="ORF">ENY07_12050</name>
</gene>
<dbReference type="Pfam" id="PF02782">
    <property type="entry name" value="FGGY_C"/>
    <property type="match status" value="1"/>
</dbReference>
<dbReference type="Pfam" id="PF00370">
    <property type="entry name" value="FGGY_N"/>
    <property type="match status" value="1"/>
</dbReference>
<proteinExistence type="inferred from homology"/>
<feature type="domain" description="Carbohydrate kinase FGGY C-terminal" evidence="6">
    <location>
        <begin position="293"/>
        <end position="454"/>
    </location>
</feature>
<keyword evidence="3 4" id="KW-0418">Kinase</keyword>
<dbReference type="PANTHER" id="PTHR43095:SF3">
    <property type="entry name" value="L-XYLULOSE_3-KETO-L-GULONATE KINASE"/>
    <property type="match status" value="1"/>
</dbReference>
<reference evidence="7" key="1">
    <citation type="journal article" date="2020" name="mSystems">
        <title>Genome- and Community-Level Interaction Insights into Carbon Utilization and Element Cycling Functions of Hydrothermarchaeota in Hydrothermal Sediment.</title>
        <authorList>
            <person name="Zhou Z."/>
            <person name="Liu Y."/>
            <person name="Xu W."/>
            <person name="Pan J."/>
            <person name="Luo Z.H."/>
            <person name="Li M."/>
        </authorList>
    </citation>
    <scope>NUCLEOTIDE SEQUENCE</scope>
    <source>
        <strain evidence="7">SpSt-997</strain>
    </source>
</reference>
<dbReference type="PROSITE" id="PS00445">
    <property type="entry name" value="FGGY_KINASES_2"/>
    <property type="match status" value="1"/>
</dbReference>
<sequence length="518" mass="54141">MSEAVIFALDSGTSVVKAVAFDAAGRTLASAARPNRVEHVAGGGVEQDMARSWRDAIAALAELRARLPGCEVAALAVTGQGDGTWLIDAAGEPVGPAWLWLDGRAGELVAKLRAGEAARRAFAFTGSGLNACQQSSQLLWLKEHQPETLRRAATALHCKDWLYFNLTGIRCSDPSEACFTFGDWRRRGYAPDVLDALGLTDQRGLLPPIVDGTRQWHPLRAAAARAIGLAEGLPVVLGYVDVVCTALGGGIYGAGQSGVSILGSTGMHLRLALREEEVRPSAEMTGYCMVFPLPGAVMQAQTNMAATLNIDWLVGLVRGAATLAGVPGEGDILAALGTVAAHARPGALLFHPFISTAGERGPFTDAAARAAWIGIDQTMGLAELARAVFESLGFAAQDCFAAMGGAPATLRATGGAAKSPLMRGILAACLDRPVGTVAQAEAGAAGAAMIAAVATGIFPNIQDCAARWVAPLLGRVEQPDRALAARYRELYPLYRQSYQALQSTWRGLAIAREGLHNA</sequence>
<dbReference type="Gene3D" id="3.30.420.40">
    <property type="match status" value="2"/>
</dbReference>
<feature type="domain" description="Carbohydrate kinase FGGY N-terminal" evidence="5">
    <location>
        <begin position="6"/>
        <end position="248"/>
    </location>
</feature>
<evidence type="ECO:0000256" key="2">
    <source>
        <dbReference type="ARBA" id="ARBA00022679"/>
    </source>
</evidence>
<protein>
    <submittedName>
        <fullName evidence="7">Carbohydrate kinase</fullName>
    </submittedName>
</protein>
<dbReference type="EMBL" id="DTQM01000231">
    <property type="protein sequence ID" value="HGC43933.1"/>
    <property type="molecule type" value="Genomic_DNA"/>
</dbReference>
<dbReference type="InterPro" id="IPR050406">
    <property type="entry name" value="FGGY_Carb_Kinase"/>
</dbReference>
<dbReference type="AlphaFoldDB" id="A0A8J4M7H7"/>
<keyword evidence="2 4" id="KW-0808">Transferase</keyword>